<reference evidence="2" key="1">
    <citation type="submission" date="2011-05" db="EMBL/GenBank/DDBJ databases">
        <authorList>
            <person name="Richards S.R."/>
            <person name="Qu J."/>
            <person name="Jiang H."/>
            <person name="Jhangiani S.N."/>
            <person name="Agravi P."/>
            <person name="Goodspeed R."/>
            <person name="Gross S."/>
            <person name="Mandapat C."/>
            <person name="Jackson L."/>
            <person name="Mathew T."/>
            <person name="Pu L."/>
            <person name="Thornton R."/>
            <person name="Saada N."/>
            <person name="Wilczek-Boney K.B."/>
            <person name="Lee S."/>
            <person name="Kovar C."/>
            <person name="Wu Y."/>
            <person name="Scherer S.E."/>
            <person name="Worley K.C."/>
            <person name="Muzny D.M."/>
            <person name="Gibbs R."/>
        </authorList>
    </citation>
    <scope>NUCLEOTIDE SEQUENCE</scope>
    <source>
        <strain evidence="2">Brora</strain>
    </source>
</reference>
<dbReference type="HOGENOM" id="CLU_2416088_0_0_1"/>
<organism evidence="1 2">
    <name type="scientific">Strigamia maritima</name>
    <name type="common">European centipede</name>
    <name type="synonym">Geophilus maritimus</name>
    <dbReference type="NCBI Taxonomy" id="126957"/>
    <lineage>
        <taxon>Eukaryota</taxon>
        <taxon>Metazoa</taxon>
        <taxon>Ecdysozoa</taxon>
        <taxon>Arthropoda</taxon>
        <taxon>Myriapoda</taxon>
        <taxon>Chilopoda</taxon>
        <taxon>Pleurostigmophora</taxon>
        <taxon>Geophilomorpha</taxon>
        <taxon>Linotaeniidae</taxon>
        <taxon>Strigamia</taxon>
    </lineage>
</organism>
<dbReference type="AlphaFoldDB" id="T1J1I5"/>
<dbReference type="EMBL" id="JH431786">
    <property type="status" value="NOT_ANNOTATED_CDS"/>
    <property type="molecule type" value="Genomic_DNA"/>
</dbReference>
<protein>
    <submittedName>
        <fullName evidence="1">Uncharacterized protein</fullName>
    </submittedName>
</protein>
<evidence type="ECO:0000313" key="1">
    <source>
        <dbReference type="EnsemblMetazoa" id="SMAR007404-PA"/>
    </source>
</evidence>
<sequence>MYTTRHYFEIKIKIKNDNYTDTKKFLQLHQKYLGESEILSIKGKRKHLVYCKELFYCTLNENHMNERIPKGKNTINTRREGITTLKLQKSKN</sequence>
<keyword evidence="2" id="KW-1185">Reference proteome</keyword>
<name>T1J1I5_STRMM</name>
<reference evidence="1" key="2">
    <citation type="submission" date="2015-02" db="UniProtKB">
        <authorList>
            <consortium name="EnsemblMetazoa"/>
        </authorList>
    </citation>
    <scope>IDENTIFICATION</scope>
</reference>
<proteinExistence type="predicted"/>
<evidence type="ECO:0000313" key="2">
    <source>
        <dbReference type="Proteomes" id="UP000014500"/>
    </source>
</evidence>
<dbReference type="Proteomes" id="UP000014500">
    <property type="component" value="Unassembled WGS sequence"/>
</dbReference>
<accession>T1J1I5</accession>
<dbReference type="EnsemblMetazoa" id="SMAR007404-RA">
    <property type="protein sequence ID" value="SMAR007404-PA"/>
    <property type="gene ID" value="SMAR007404"/>
</dbReference>